<accession>A0A2U3B926</accession>
<name>A0A2U3B926_9VIBR</name>
<evidence type="ECO:0000256" key="1">
    <source>
        <dbReference type="SAM" id="SignalP"/>
    </source>
</evidence>
<dbReference type="AlphaFoldDB" id="A0A2U3B926"/>
<keyword evidence="1" id="KW-0732">Signal</keyword>
<dbReference type="RefSeq" id="WP_109319861.1">
    <property type="nucleotide sequence ID" value="NZ_QFWT01000005.1"/>
</dbReference>
<comment type="caution">
    <text evidence="2">The sequence shown here is derived from an EMBL/GenBank/DDBJ whole genome shotgun (WGS) entry which is preliminary data.</text>
</comment>
<dbReference type="OrthoDB" id="9796962at2"/>
<dbReference type="SUPFAM" id="SSF110087">
    <property type="entry name" value="DR1885-like metal-binding protein"/>
    <property type="match status" value="1"/>
</dbReference>
<feature type="signal peptide" evidence="1">
    <location>
        <begin position="1"/>
        <end position="24"/>
    </location>
</feature>
<dbReference type="InterPro" id="IPR036182">
    <property type="entry name" value="PCuAC_sf"/>
</dbReference>
<keyword evidence="3" id="KW-1185">Reference proteome</keyword>
<sequence>MINKPLSVFFMAAAFYLSSFFSQANEGTLQQLVDVENPMIFQLAQGANGTGSKMTIHNNTGKKLVITGLSSDVFGMTMLHSTKFESGKRVMFHIDEIAIPADKKLALTPNTHHLMLFNPKRTLELGEFLTLHIQTNQGEFNIIAQVVPRRLK</sequence>
<reference evidence="2 3" key="1">
    <citation type="submission" date="2018-05" db="EMBL/GenBank/DDBJ databases">
        <title>Vibrio limimaris sp. nov., isolated from marine sediment.</title>
        <authorList>
            <person name="Li C.-M."/>
        </authorList>
    </citation>
    <scope>NUCLEOTIDE SEQUENCE [LARGE SCALE GENOMIC DNA]</scope>
    <source>
        <strain evidence="2 3">E4404</strain>
    </source>
</reference>
<dbReference type="EMBL" id="QFWT01000005">
    <property type="protein sequence ID" value="PWI33277.1"/>
    <property type="molecule type" value="Genomic_DNA"/>
</dbReference>
<dbReference type="Pfam" id="PF04314">
    <property type="entry name" value="PCuAC"/>
    <property type="match status" value="1"/>
</dbReference>
<dbReference type="Gene3D" id="2.60.40.1890">
    <property type="entry name" value="PCu(A)C copper chaperone"/>
    <property type="match status" value="1"/>
</dbReference>
<dbReference type="InterPro" id="IPR058248">
    <property type="entry name" value="Lxx211020-like"/>
</dbReference>
<dbReference type="PANTHER" id="PTHR36302:SF1">
    <property type="entry name" value="COPPER CHAPERONE PCU(A)C"/>
    <property type="match status" value="1"/>
</dbReference>
<organism evidence="2 3">
    <name type="scientific">Vibrio albus</name>
    <dbReference type="NCBI Taxonomy" id="2200953"/>
    <lineage>
        <taxon>Bacteria</taxon>
        <taxon>Pseudomonadati</taxon>
        <taxon>Pseudomonadota</taxon>
        <taxon>Gammaproteobacteria</taxon>
        <taxon>Vibrionales</taxon>
        <taxon>Vibrionaceae</taxon>
        <taxon>Vibrio</taxon>
    </lineage>
</organism>
<gene>
    <name evidence="2" type="ORF">DI392_10485</name>
</gene>
<dbReference type="Proteomes" id="UP000245362">
    <property type="component" value="Unassembled WGS sequence"/>
</dbReference>
<protein>
    <submittedName>
        <fullName evidence="2">Copper chaperone PCu(A)C</fullName>
    </submittedName>
</protein>
<dbReference type="PANTHER" id="PTHR36302">
    <property type="entry name" value="BLR7088 PROTEIN"/>
    <property type="match status" value="1"/>
</dbReference>
<feature type="chain" id="PRO_5015470416" evidence="1">
    <location>
        <begin position="25"/>
        <end position="152"/>
    </location>
</feature>
<dbReference type="InterPro" id="IPR007410">
    <property type="entry name" value="LpqE-like"/>
</dbReference>
<evidence type="ECO:0000313" key="3">
    <source>
        <dbReference type="Proteomes" id="UP000245362"/>
    </source>
</evidence>
<proteinExistence type="predicted"/>
<evidence type="ECO:0000313" key="2">
    <source>
        <dbReference type="EMBL" id="PWI33277.1"/>
    </source>
</evidence>